<accession>A0A7X0D8S8</accession>
<gene>
    <name evidence="2" type="ORF">HNR23_004394</name>
</gene>
<dbReference type="EMBL" id="JACHDS010000001">
    <property type="protein sequence ID" value="MBB6174334.1"/>
    <property type="molecule type" value="Genomic_DNA"/>
</dbReference>
<feature type="compositionally biased region" description="Low complexity" evidence="1">
    <location>
        <begin position="467"/>
        <end position="480"/>
    </location>
</feature>
<organism evidence="2 3">
    <name type="scientific">Nocardiopsis mwathae</name>
    <dbReference type="NCBI Taxonomy" id="1472723"/>
    <lineage>
        <taxon>Bacteria</taxon>
        <taxon>Bacillati</taxon>
        <taxon>Actinomycetota</taxon>
        <taxon>Actinomycetes</taxon>
        <taxon>Streptosporangiales</taxon>
        <taxon>Nocardiopsidaceae</taxon>
        <taxon>Nocardiopsis</taxon>
    </lineage>
</organism>
<protein>
    <submittedName>
        <fullName evidence="2">Uncharacterized protein</fullName>
    </submittedName>
</protein>
<dbReference type="RefSeq" id="WP_184078299.1">
    <property type="nucleotide sequence ID" value="NZ_JACHDS010000001.1"/>
</dbReference>
<dbReference type="Proteomes" id="UP000546642">
    <property type="component" value="Unassembled WGS sequence"/>
</dbReference>
<evidence type="ECO:0000313" key="2">
    <source>
        <dbReference type="EMBL" id="MBB6174334.1"/>
    </source>
</evidence>
<reference evidence="2 3" key="1">
    <citation type="submission" date="2020-08" db="EMBL/GenBank/DDBJ databases">
        <title>Sequencing the genomes of 1000 actinobacteria strains.</title>
        <authorList>
            <person name="Klenk H.-P."/>
        </authorList>
    </citation>
    <scope>NUCLEOTIDE SEQUENCE [LARGE SCALE GENOMIC DNA]</scope>
    <source>
        <strain evidence="2 3">DSM 46659</strain>
    </source>
</reference>
<dbReference type="AlphaFoldDB" id="A0A7X0D8S8"/>
<evidence type="ECO:0000313" key="3">
    <source>
        <dbReference type="Proteomes" id="UP000546642"/>
    </source>
</evidence>
<proteinExistence type="predicted"/>
<feature type="compositionally biased region" description="Gly residues" evidence="1">
    <location>
        <begin position="486"/>
        <end position="495"/>
    </location>
</feature>
<evidence type="ECO:0000256" key="1">
    <source>
        <dbReference type="SAM" id="MobiDB-lite"/>
    </source>
</evidence>
<feature type="compositionally biased region" description="Polar residues" evidence="1">
    <location>
        <begin position="365"/>
        <end position="395"/>
    </location>
</feature>
<feature type="compositionally biased region" description="Basic and acidic residues" evidence="1">
    <location>
        <begin position="515"/>
        <end position="565"/>
    </location>
</feature>
<feature type="region of interest" description="Disordered" evidence="1">
    <location>
        <begin position="424"/>
        <end position="631"/>
    </location>
</feature>
<sequence>MIPDPTPGPAVGSIGLDGASLIVPEAIPMPGVAVEELHSTARGIRGDGQELADTGHSIRHTWQILQNFYRAPEAGELFAATDPVADRGEEVNDALSTVASALAAFADAAERITNRLRKIKAAAEVFVAEAGEDWQKDPEKVGRNLRFKADVNKAIAEYQDAERDCANKITDLYDGPTFVPDTGKPVGDGQLAYGMDDRSPDTRVQIEDAWGAVRAVDKPWWGDIIDAQMDMGVGALVEQLVWSTGAIGEHGRARSLGDMLDNAIDYQIAGFQGRAQLIGVSFDENWRPSWALGTAGDAWGAVVNGFTAWDQRHDRPAYTAYTTLGNTLPLLVGGGVGAARTATQATAKVGQLARGLRGGNGEKGTTGSHSSNSPHNPRTPAHSQGNASADPTTRQLQEEVDKFQQLADKLGSYDKAFAQWEKSKTPALEPVGAGARGGDPSPTASAGNGGEPPPRSGGGSNMDAPNSSQSGARGSSSPTSLPTGEPKGGTAGGRGSDPMGGESPHWRGNSPRNHAPSEKSPDYDGEQRSRGADAAPADRHKSENTDRNQAEDLSTRESKPEEASRPHSITGGESQARPEGLGDGAGTSRSDGNSFGERPSALEVLTSKDAPKGDGTPGAVNRDIDGLVKDGPLGDDFKRDVVQHPKSKFGQHEWEIARLRADEGRHVTGIKESGIDGVKNMDVRERSGPDDPGRLVEYKTVQGESNNAIEQQIRNALKKFKQDTDSPVTGGDIVIDGRDKAATENALKGMEGRLGRDLKSGGGRVGRVGRMYFYTKDGDVLIYEDGVIYKNGVGMREWRGESWHTM</sequence>
<comment type="caution">
    <text evidence="2">The sequence shown here is derived from an EMBL/GenBank/DDBJ whole genome shotgun (WGS) entry which is preliminary data.</text>
</comment>
<keyword evidence="3" id="KW-1185">Reference proteome</keyword>
<name>A0A7X0D8S8_9ACTN</name>
<feature type="region of interest" description="Disordered" evidence="1">
    <location>
        <begin position="349"/>
        <end position="395"/>
    </location>
</feature>